<gene>
    <name evidence="3" type="ORF">OSB04_005174</name>
</gene>
<evidence type="ECO:0000259" key="2">
    <source>
        <dbReference type="Pfam" id="PF13966"/>
    </source>
</evidence>
<accession>A0AA38WRA2</accession>
<evidence type="ECO:0000313" key="3">
    <source>
        <dbReference type="EMBL" id="KAJ9560014.1"/>
    </source>
</evidence>
<feature type="region of interest" description="Disordered" evidence="1">
    <location>
        <begin position="22"/>
        <end position="48"/>
    </location>
</feature>
<dbReference type="EMBL" id="JARYMX010000002">
    <property type="protein sequence ID" value="KAJ9560014.1"/>
    <property type="molecule type" value="Genomic_DNA"/>
</dbReference>
<dbReference type="Proteomes" id="UP001172457">
    <property type="component" value="Chromosome 2"/>
</dbReference>
<feature type="domain" description="Reverse transcriptase zinc-binding" evidence="2">
    <location>
        <begin position="272"/>
        <end position="325"/>
    </location>
</feature>
<name>A0AA38WRA2_9ASTR</name>
<evidence type="ECO:0000313" key="4">
    <source>
        <dbReference type="Proteomes" id="UP001172457"/>
    </source>
</evidence>
<proteinExistence type="predicted"/>
<comment type="caution">
    <text evidence="3">The sequence shown here is derived from an EMBL/GenBank/DDBJ whole genome shotgun (WGS) entry which is preliminary data.</text>
</comment>
<protein>
    <recommendedName>
        <fullName evidence="2">Reverse transcriptase zinc-binding domain-containing protein</fullName>
    </recommendedName>
</protein>
<dbReference type="Pfam" id="PF13966">
    <property type="entry name" value="zf-RVT"/>
    <property type="match status" value="1"/>
</dbReference>
<keyword evidence="4" id="KW-1185">Reference proteome</keyword>
<dbReference type="InterPro" id="IPR026960">
    <property type="entry name" value="RVT-Znf"/>
</dbReference>
<reference evidence="3" key="1">
    <citation type="submission" date="2023-03" db="EMBL/GenBank/DDBJ databases">
        <title>Chromosome-scale reference genome and RAD-based genetic map of yellow starthistle (Centaurea solstitialis) reveal putative structural variation and QTLs associated with invader traits.</title>
        <authorList>
            <person name="Reatini B."/>
            <person name="Cang F.A."/>
            <person name="Jiang Q."/>
            <person name="Mckibben M.T.W."/>
            <person name="Barker M.S."/>
            <person name="Rieseberg L.H."/>
            <person name="Dlugosch K.M."/>
        </authorList>
    </citation>
    <scope>NUCLEOTIDE SEQUENCE</scope>
    <source>
        <strain evidence="3">CAN-66</strain>
        <tissue evidence="3">Leaf</tissue>
    </source>
</reference>
<sequence>MVHQQSNSIQSEEILISELSRLERNTDHNPQREPGNDRVLDGESREIERSDMARERLRDGAERVLANRSENGGSGEVPELLRFDTELNEEIAYAFDRRDIVFVSGEVRSVTLTTVNFDLLSEGPCIARRFQATSKGRGIGGFSPHMVRPKARAPRHLLGWIDALNGACGTASQGHVSTYQSKSKLQLALPQGILQLRVDTGNTNRTTTVHQFHNVGDITDFTQWLWLLGFPVLEPMTNSICDNLCHHPLPTELRAIGNFSSVQAKAQLIPDRCFMWRLLLNRIPTRTNLSKRGVNTPSLLCPLCNLEEETVDHLFCSCSAAKDLWKWMCDWCMIKVEQPASLNQMLLKVLEFGKSIKWRKFLETAVGGLIGPPFGGHGAILKEEVLPSIRL</sequence>
<organism evidence="3 4">
    <name type="scientific">Centaurea solstitialis</name>
    <name type="common">yellow star-thistle</name>
    <dbReference type="NCBI Taxonomy" id="347529"/>
    <lineage>
        <taxon>Eukaryota</taxon>
        <taxon>Viridiplantae</taxon>
        <taxon>Streptophyta</taxon>
        <taxon>Embryophyta</taxon>
        <taxon>Tracheophyta</taxon>
        <taxon>Spermatophyta</taxon>
        <taxon>Magnoliopsida</taxon>
        <taxon>eudicotyledons</taxon>
        <taxon>Gunneridae</taxon>
        <taxon>Pentapetalae</taxon>
        <taxon>asterids</taxon>
        <taxon>campanulids</taxon>
        <taxon>Asterales</taxon>
        <taxon>Asteraceae</taxon>
        <taxon>Carduoideae</taxon>
        <taxon>Cardueae</taxon>
        <taxon>Centaureinae</taxon>
        <taxon>Centaurea</taxon>
    </lineage>
</organism>
<evidence type="ECO:0000256" key="1">
    <source>
        <dbReference type="SAM" id="MobiDB-lite"/>
    </source>
</evidence>
<dbReference type="AlphaFoldDB" id="A0AA38WRA2"/>